<feature type="compositionally biased region" description="Low complexity" evidence="1">
    <location>
        <begin position="128"/>
        <end position="152"/>
    </location>
</feature>
<protein>
    <submittedName>
        <fullName evidence="2">Uncharacterized protein</fullName>
    </submittedName>
</protein>
<dbReference type="RefSeq" id="XP_037207081.1">
    <property type="nucleotide sequence ID" value="XM_037352376.1"/>
</dbReference>
<evidence type="ECO:0000313" key="3">
    <source>
        <dbReference type="Proteomes" id="UP000530670"/>
    </source>
</evidence>
<evidence type="ECO:0000313" key="2">
    <source>
        <dbReference type="EMBL" id="KAF5636994.1"/>
    </source>
</evidence>
<dbReference type="Proteomes" id="UP000530670">
    <property type="component" value="Unassembled WGS sequence"/>
</dbReference>
<accession>A0A8H5VXD4</accession>
<organism evidence="2 3">
    <name type="scientific">Fusarium tjaetaba</name>
    <dbReference type="NCBI Taxonomy" id="1567544"/>
    <lineage>
        <taxon>Eukaryota</taxon>
        <taxon>Fungi</taxon>
        <taxon>Dikarya</taxon>
        <taxon>Ascomycota</taxon>
        <taxon>Pezizomycotina</taxon>
        <taxon>Sordariomycetes</taxon>
        <taxon>Hypocreomycetidae</taxon>
        <taxon>Hypocreales</taxon>
        <taxon>Nectriaceae</taxon>
        <taxon>Fusarium</taxon>
        <taxon>Fusarium fujikuroi species complex</taxon>
    </lineage>
</organism>
<proteinExistence type="predicted"/>
<feature type="region of interest" description="Disordered" evidence="1">
    <location>
        <begin position="112"/>
        <end position="166"/>
    </location>
</feature>
<keyword evidence="3" id="KW-1185">Reference proteome</keyword>
<sequence>MSPRAIKFLFGYLETGSWIDDATIPSRHPAYKSLMGPRKRVHRHYYPWFFVIQAIYPSTTGVRRLCESFSAFWGLRINPTTAFYPCLQDSKREYALIKGVKPRKVAPHATSVPAQHFGGAPTESSAVPAQQSSNQQTAATTAAAQPDTPSSSNPLNNYEEQLTSIRGDFERRLSEFQNQLHKDAIRS</sequence>
<name>A0A8H5VXD4_9HYPO</name>
<dbReference type="OrthoDB" id="5102578at2759"/>
<dbReference type="EMBL" id="JAAQRI010000111">
    <property type="protein sequence ID" value="KAF5636994.1"/>
    <property type="molecule type" value="Genomic_DNA"/>
</dbReference>
<gene>
    <name evidence="2" type="ORF">FTJAE_5827</name>
</gene>
<evidence type="ECO:0000256" key="1">
    <source>
        <dbReference type="SAM" id="MobiDB-lite"/>
    </source>
</evidence>
<dbReference type="AlphaFoldDB" id="A0A8H5VXD4"/>
<feature type="compositionally biased region" description="Polar residues" evidence="1">
    <location>
        <begin position="153"/>
        <end position="164"/>
    </location>
</feature>
<comment type="caution">
    <text evidence="2">The sequence shown here is derived from an EMBL/GenBank/DDBJ whole genome shotgun (WGS) entry which is preliminary data.</text>
</comment>
<reference evidence="2 3" key="1">
    <citation type="submission" date="2020-05" db="EMBL/GenBank/DDBJ databases">
        <title>Identification and distribution of gene clusters putatively required for synthesis of sphingolipid metabolism inhibitors in phylogenetically diverse species of the filamentous fungus Fusarium.</title>
        <authorList>
            <person name="Kim H.-S."/>
            <person name="Busman M."/>
            <person name="Brown D.W."/>
            <person name="Divon H."/>
            <person name="Uhlig S."/>
            <person name="Proctor R.H."/>
        </authorList>
    </citation>
    <scope>NUCLEOTIDE SEQUENCE [LARGE SCALE GENOMIC DNA]</scope>
    <source>
        <strain evidence="2 3">NRRL 66243</strain>
    </source>
</reference>
<dbReference type="GeneID" id="59304646"/>